<dbReference type="PANTHER" id="PTHR21240:SF29">
    <property type="entry name" value="AMIDOHYDROLASE-RELATED DOMAIN-CONTAINING PROTEIN"/>
    <property type="match status" value="1"/>
</dbReference>
<protein>
    <recommendedName>
        <fullName evidence="7">6-methylsalicylate decarboxylase</fullName>
        <ecNumber evidence="7">4.1.1.52</ecNumber>
    </recommendedName>
</protein>
<evidence type="ECO:0000256" key="1">
    <source>
        <dbReference type="ARBA" id="ARBA00005871"/>
    </source>
</evidence>
<keyword evidence="2" id="KW-0479">Metal-binding</keyword>
<evidence type="ECO:0000256" key="3">
    <source>
        <dbReference type="ARBA" id="ARBA00022793"/>
    </source>
</evidence>
<dbReference type="EC" id="4.1.1.52" evidence="7"/>
<evidence type="ECO:0000256" key="5">
    <source>
        <dbReference type="ARBA" id="ARBA00023239"/>
    </source>
</evidence>
<keyword evidence="10" id="KW-0378">Hydrolase</keyword>
<dbReference type="InterPro" id="IPR032466">
    <property type="entry name" value="Metal_Hydrolase"/>
</dbReference>
<evidence type="ECO:0000259" key="9">
    <source>
        <dbReference type="Pfam" id="PF04909"/>
    </source>
</evidence>
<dbReference type="GO" id="GO:0047596">
    <property type="term" value="F:6-methylsalicylate decarboxylase activity"/>
    <property type="evidence" value="ECO:0007669"/>
    <property type="project" value="UniProtKB-EC"/>
</dbReference>
<evidence type="ECO:0000256" key="4">
    <source>
        <dbReference type="ARBA" id="ARBA00022833"/>
    </source>
</evidence>
<dbReference type="PANTHER" id="PTHR21240">
    <property type="entry name" value="2-AMINO-3-CARBOXYLMUCONATE-6-SEMIALDEHYDE DECARBOXYLASE"/>
    <property type="match status" value="1"/>
</dbReference>
<proteinExistence type="inferred from homology"/>
<dbReference type="OrthoDB" id="2832284at2759"/>
<dbReference type="Gene3D" id="3.20.20.140">
    <property type="entry name" value="Metal-dependent hydrolases"/>
    <property type="match status" value="1"/>
</dbReference>
<dbReference type="Proteomes" id="UP000054516">
    <property type="component" value="Unassembled WGS sequence"/>
</dbReference>
<dbReference type="GO" id="GO:0005829">
    <property type="term" value="C:cytosol"/>
    <property type="evidence" value="ECO:0007669"/>
    <property type="project" value="TreeGrafter"/>
</dbReference>
<evidence type="ECO:0000256" key="8">
    <source>
        <dbReference type="RuleBase" id="RU366045"/>
    </source>
</evidence>
<keyword evidence="5 8" id="KW-0456">Lyase</keyword>
<keyword evidence="3 8" id="KW-0210">Decarboxylase</keyword>
<accession>A0A1W2TJB0</accession>
<comment type="similarity">
    <text evidence="1">Belongs to the metallo-dependent hydrolases superfamily. ACMSD family.</text>
</comment>
<dbReference type="Pfam" id="PF04909">
    <property type="entry name" value="Amidohydro_2"/>
    <property type="match status" value="1"/>
</dbReference>
<organism evidence="10">
    <name type="scientific">Rosellinia necatrix</name>
    <name type="common">White root-rot fungus</name>
    <dbReference type="NCBI Taxonomy" id="77044"/>
    <lineage>
        <taxon>Eukaryota</taxon>
        <taxon>Fungi</taxon>
        <taxon>Dikarya</taxon>
        <taxon>Ascomycota</taxon>
        <taxon>Pezizomycotina</taxon>
        <taxon>Sordariomycetes</taxon>
        <taxon>Xylariomycetidae</taxon>
        <taxon>Xylariales</taxon>
        <taxon>Xylariaceae</taxon>
        <taxon>Rosellinia</taxon>
    </lineage>
</organism>
<evidence type="ECO:0000256" key="6">
    <source>
        <dbReference type="ARBA" id="ARBA00036832"/>
    </source>
</evidence>
<dbReference type="AlphaFoldDB" id="A0A1W2TJB0"/>
<keyword evidence="11" id="KW-1185">Reference proteome</keyword>
<dbReference type="STRING" id="77044.A0A1W2TJB0"/>
<dbReference type="SUPFAM" id="SSF51556">
    <property type="entry name" value="Metallo-dependent hydrolases"/>
    <property type="match status" value="1"/>
</dbReference>
<keyword evidence="4" id="KW-0862">Zinc</keyword>
<dbReference type="InterPro" id="IPR006680">
    <property type="entry name" value="Amidohydro-rel"/>
</dbReference>
<name>A0A1W2TJB0_ROSNE</name>
<sequence>MSRIDVHHHFIPESYILAYNAAGGDPSGWILPPWSPESSIELMKSHQIGTAILSVTAPGPTVLQGNPTAAVELCVNINNYAAALCRQYPGIFGFFATLPPLTDENLDDTIHEAVRSLETLKADGVTLYTSYGGNYLGYPGFQPLWAELDRRGAVVFVHPTHSSDTKLVNPALPQPVIDYPHETTRTAVDLIISGTVRSHPRTKIILSHAGGTLPYLAARAAHLTADAGLTHLDATEFLDQARSFYFDLALSSNPLTLDLILQFAKPGHVLYGSDFPYAPTKTICTNDRMLEEYAGMDDQIRHSVVRGAATQLFPRLSNTEAVGKRS</sequence>
<evidence type="ECO:0000313" key="11">
    <source>
        <dbReference type="Proteomes" id="UP000054516"/>
    </source>
</evidence>
<dbReference type="GO" id="GO:0016787">
    <property type="term" value="F:hydrolase activity"/>
    <property type="evidence" value="ECO:0007669"/>
    <property type="project" value="UniProtKB-KW"/>
</dbReference>
<reference evidence="10" key="1">
    <citation type="submission" date="2016-03" db="EMBL/GenBank/DDBJ databases">
        <title>Draft genome sequence of Rosellinia necatrix.</title>
        <authorList>
            <person name="Kanematsu S."/>
        </authorList>
    </citation>
    <scope>NUCLEOTIDE SEQUENCE [LARGE SCALE GENOMIC DNA]</scope>
    <source>
        <strain evidence="10">W97</strain>
    </source>
</reference>
<evidence type="ECO:0000256" key="7">
    <source>
        <dbReference type="ARBA" id="ARBA00038889"/>
    </source>
</evidence>
<feature type="domain" description="Amidohydrolase-related" evidence="9">
    <location>
        <begin position="4"/>
        <end position="314"/>
    </location>
</feature>
<dbReference type="InterPro" id="IPR032465">
    <property type="entry name" value="ACMSD"/>
</dbReference>
<gene>
    <name evidence="10" type="ORF">SAMD00023353_3000960</name>
</gene>
<dbReference type="OMA" id="WDDARNF"/>
<comment type="catalytic activity">
    <reaction evidence="6">
        <text>6-methylsalicylate + H(+) = 3-methylphenol + CO2</text>
        <dbReference type="Rhea" id="RHEA:23112"/>
        <dbReference type="ChEBI" id="CHEBI:15378"/>
        <dbReference type="ChEBI" id="CHEBI:16526"/>
        <dbReference type="ChEBI" id="CHEBI:17231"/>
        <dbReference type="ChEBI" id="CHEBI:36658"/>
        <dbReference type="EC" id="4.1.1.52"/>
    </reaction>
    <physiologicalReaction direction="left-to-right" evidence="6">
        <dbReference type="Rhea" id="RHEA:23113"/>
    </physiologicalReaction>
</comment>
<dbReference type="GO" id="GO:0019748">
    <property type="term" value="P:secondary metabolic process"/>
    <property type="evidence" value="ECO:0007669"/>
    <property type="project" value="TreeGrafter"/>
</dbReference>
<dbReference type="GO" id="GO:0046872">
    <property type="term" value="F:metal ion binding"/>
    <property type="evidence" value="ECO:0007669"/>
    <property type="project" value="UniProtKB-KW"/>
</dbReference>
<evidence type="ECO:0000256" key="2">
    <source>
        <dbReference type="ARBA" id="ARBA00022723"/>
    </source>
</evidence>
<evidence type="ECO:0000313" key="10">
    <source>
        <dbReference type="EMBL" id="GAP88297.1"/>
    </source>
</evidence>
<dbReference type="EMBL" id="DF977475">
    <property type="protein sequence ID" value="GAP88297.1"/>
    <property type="molecule type" value="Genomic_DNA"/>
</dbReference>